<keyword evidence="3" id="KW-1185">Reference proteome</keyword>
<dbReference type="EMBL" id="GG738863">
    <property type="protein sequence ID" value="EFC45294.1"/>
    <property type="molecule type" value="Genomic_DNA"/>
</dbReference>
<dbReference type="AlphaFoldDB" id="D2VCF0"/>
<dbReference type="SUPFAM" id="SSF100895">
    <property type="entry name" value="Kazal-type serine protease inhibitors"/>
    <property type="match status" value="1"/>
</dbReference>
<organism evidence="3">
    <name type="scientific">Naegleria gruberi</name>
    <name type="common">Amoeba</name>
    <dbReference type="NCBI Taxonomy" id="5762"/>
    <lineage>
        <taxon>Eukaryota</taxon>
        <taxon>Discoba</taxon>
        <taxon>Heterolobosea</taxon>
        <taxon>Tetramitia</taxon>
        <taxon>Eutetramitia</taxon>
        <taxon>Vahlkampfiidae</taxon>
        <taxon>Naegleria</taxon>
    </lineage>
</organism>
<dbReference type="Proteomes" id="UP000006671">
    <property type="component" value="Unassembled WGS sequence"/>
</dbReference>
<dbReference type="InParanoid" id="D2VCF0"/>
<evidence type="ECO:0000256" key="1">
    <source>
        <dbReference type="SAM" id="SignalP"/>
    </source>
</evidence>
<dbReference type="RefSeq" id="XP_002678038.1">
    <property type="nucleotide sequence ID" value="XM_002677992.1"/>
</dbReference>
<sequence length="313" mass="33562">MKTLLFIAICLLITWLTFIKANNVVINNNQENAAPTEALKQKRGNPMPYYSQRPHTDCYTYKHGKPCPKPSPSPLPSFGIPGGSSPIDVYVPTSASCANAFASISSYTFESGNLVQYRQCRSLVLCLQRWVEQLLQLILAGLTPGATFSNTLSSVVVELNTAFGYVNSNLGGILSESGTTVNPVTPPNSPCTLEFAPVLAANGLVYPNECSARVAGAPNPYVNVTLNEGATASAGAYSLSDVTNPRIALTVLYTKYVVKILGFIQTYLNECVLSTESRVFTSGISSLNTAIGLIWSGDYNAAKNLVLDLSRNV</sequence>
<gene>
    <name evidence="2" type="ORF">NAEGRDRAFT_48410</name>
</gene>
<dbReference type="InterPro" id="IPR036058">
    <property type="entry name" value="Kazal_dom_sf"/>
</dbReference>
<dbReference type="GeneID" id="8849077"/>
<feature type="signal peptide" evidence="1">
    <location>
        <begin position="1"/>
        <end position="21"/>
    </location>
</feature>
<dbReference type="VEuPathDB" id="AmoebaDB:NAEGRDRAFT_48410"/>
<keyword evidence="1" id="KW-0732">Signal</keyword>
<accession>D2VCF0</accession>
<dbReference type="KEGG" id="ngr:NAEGRDRAFT_48410"/>
<feature type="chain" id="PRO_5003037457" evidence="1">
    <location>
        <begin position="22"/>
        <end position="313"/>
    </location>
</feature>
<evidence type="ECO:0000313" key="2">
    <source>
        <dbReference type="EMBL" id="EFC45294.1"/>
    </source>
</evidence>
<reference evidence="2 3" key="1">
    <citation type="journal article" date="2010" name="Cell">
        <title>The genome of Naegleria gruberi illuminates early eukaryotic versatility.</title>
        <authorList>
            <person name="Fritz-Laylin L.K."/>
            <person name="Prochnik S.E."/>
            <person name="Ginger M.L."/>
            <person name="Dacks J.B."/>
            <person name="Carpenter M.L."/>
            <person name="Field M.C."/>
            <person name="Kuo A."/>
            <person name="Paredez A."/>
            <person name="Chapman J."/>
            <person name="Pham J."/>
            <person name="Shu S."/>
            <person name="Neupane R."/>
            <person name="Cipriano M."/>
            <person name="Mancuso J."/>
            <person name="Tu H."/>
            <person name="Salamov A."/>
            <person name="Lindquist E."/>
            <person name="Shapiro H."/>
            <person name="Lucas S."/>
            <person name="Grigoriev I.V."/>
            <person name="Cande W.Z."/>
            <person name="Fulton C."/>
            <person name="Rokhsar D.S."/>
            <person name="Dawson S.C."/>
        </authorList>
    </citation>
    <scope>NUCLEOTIDE SEQUENCE [LARGE SCALE GENOMIC DNA]</scope>
    <source>
        <strain evidence="2 3">NEG-M</strain>
    </source>
</reference>
<dbReference type="OMA" id="NCANAFA"/>
<protein>
    <submittedName>
        <fullName evidence="2">Predicted protein</fullName>
    </submittedName>
</protein>
<name>D2VCF0_NAEGR</name>
<evidence type="ECO:0000313" key="3">
    <source>
        <dbReference type="Proteomes" id="UP000006671"/>
    </source>
</evidence>
<proteinExistence type="predicted"/>
<dbReference type="OrthoDB" id="10261604at2759"/>